<dbReference type="OrthoDB" id="9790372at2"/>
<name>A0A4R1QRC3_9FIRM</name>
<dbReference type="InterPro" id="IPR003772">
    <property type="entry name" value="YceD"/>
</dbReference>
<dbReference type="EMBL" id="SLUM01000016">
    <property type="protein sequence ID" value="TCL55561.1"/>
    <property type="molecule type" value="Genomic_DNA"/>
</dbReference>
<protein>
    <recommendedName>
        <fullName evidence="3">Nucleic acid-binding protein</fullName>
    </recommendedName>
</protein>
<evidence type="ECO:0000313" key="1">
    <source>
        <dbReference type="EMBL" id="TCL55561.1"/>
    </source>
</evidence>
<accession>A0A4R1QRC3</accession>
<sequence>MQFDLKKFFQTGRVPYHADLQLDLSDYDFPGYQIAQTVTGTFDAALNGEGVVLRLSLNALAQAECARCLAPVEYPCSIEREWLVREQELSDEYQELPIDEAGKLSVKELACEELVMEIPTVLLCSADCQGLCHVCGKPKAAGCTCCEGGSTTPVDERLAILKQLLN</sequence>
<comment type="caution">
    <text evidence="1">The sequence shown here is derived from an EMBL/GenBank/DDBJ whole genome shotgun (WGS) entry which is preliminary data.</text>
</comment>
<dbReference type="RefSeq" id="WP_058967141.1">
    <property type="nucleotide sequence ID" value="NZ_CABKVM010000019.1"/>
</dbReference>
<dbReference type="STRING" id="1650663.GCA_001486665_03553"/>
<dbReference type="AlphaFoldDB" id="A0A4R1QRC3"/>
<gene>
    <name evidence="1" type="ORF">EDD77_11676</name>
</gene>
<evidence type="ECO:0008006" key="3">
    <source>
        <dbReference type="Google" id="ProtNLM"/>
    </source>
</evidence>
<dbReference type="Pfam" id="PF02620">
    <property type="entry name" value="YceD"/>
    <property type="match status" value="1"/>
</dbReference>
<organism evidence="1 2">
    <name type="scientific">Allofournierella massiliensis</name>
    <dbReference type="NCBI Taxonomy" id="1650663"/>
    <lineage>
        <taxon>Bacteria</taxon>
        <taxon>Bacillati</taxon>
        <taxon>Bacillota</taxon>
        <taxon>Clostridia</taxon>
        <taxon>Eubacteriales</taxon>
        <taxon>Oscillospiraceae</taxon>
        <taxon>Allofournierella</taxon>
    </lineage>
</organism>
<proteinExistence type="predicted"/>
<dbReference type="Proteomes" id="UP000295184">
    <property type="component" value="Unassembled WGS sequence"/>
</dbReference>
<evidence type="ECO:0000313" key="2">
    <source>
        <dbReference type="Proteomes" id="UP000295184"/>
    </source>
</evidence>
<reference evidence="1 2" key="1">
    <citation type="submission" date="2019-03" db="EMBL/GenBank/DDBJ databases">
        <title>Genomic Encyclopedia of Type Strains, Phase IV (KMG-IV): sequencing the most valuable type-strain genomes for metagenomic binning, comparative biology and taxonomic classification.</title>
        <authorList>
            <person name="Goeker M."/>
        </authorList>
    </citation>
    <scope>NUCLEOTIDE SEQUENCE [LARGE SCALE GENOMIC DNA]</scope>
    <source>
        <strain evidence="1 2">DSM 100451</strain>
    </source>
</reference>